<comment type="caution">
    <text evidence="2">The sequence shown here is derived from an EMBL/GenBank/DDBJ whole genome shotgun (WGS) entry which is preliminary data.</text>
</comment>
<dbReference type="Pfam" id="PF22936">
    <property type="entry name" value="Pol_BBD"/>
    <property type="match status" value="1"/>
</dbReference>
<reference evidence="2 3" key="2">
    <citation type="journal article" date="2017" name="Genome Biol.">
        <title>New reference genome sequences of hot pepper reveal the massive evolution of plant disease-resistance genes by retroduplication.</title>
        <authorList>
            <person name="Kim S."/>
            <person name="Park J."/>
            <person name="Yeom S.I."/>
            <person name="Kim Y.M."/>
            <person name="Seo E."/>
            <person name="Kim K.T."/>
            <person name="Kim M.S."/>
            <person name="Lee J.M."/>
            <person name="Cheong K."/>
            <person name="Shin H.S."/>
            <person name="Kim S.B."/>
            <person name="Han K."/>
            <person name="Lee J."/>
            <person name="Park M."/>
            <person name="Lee H.A."/>
            <person name="Lee H.Y."/>
            <person name="Lee Y."/>
            <person name="Oh S."/>
            <person name="Lee J.H."/>
            <person name="Choi E."/>
            <person name="Choi E."/>
            <person name="Lee S.E."/>
            <person name="Jeon J."/>
            <person name="Kim H."/>
            <person name="Choi G."/>
            <person name="Song H."/>
            <person name="Lee J."/>
            <person name="Lee S.C."/>
            <person name="Kwon J.K."/>
            <person name="Lee H.Y."/>
            <person name="Koo N."/>
            <person name="Hong Y."/>
            <person name="Kim R.W."/>
            <person name="Kang W.H."/>
            <person name="Huh J.H."/>
            <person name="Kang B.C."/>
            <person name="Yang T.J."/>
            <person name="Lee Y.H."/>
            <person name="Bennetzen J.L."/>
            <person name="Choi D."/>
        </authorList>
    </citation>
    <scope>NUCLEOTIDE SEQUENCE [LARGE SCALE GENOMIC DNA]</scope>
    <source>
        <strain evidence="3">cv. CM334</strain>
    </source>
</reference>
<dbReference type="EMBL" id="AYRZ02000001">
    <property type="protein sequence ID" value="PHT95902.1"/>
    <property type="molecule type" value="Genomic_DNA"/>
</dbReference>
<feature type="domain" description="Retrovirus-related Pol polyprotein from transposon TNT 1-94-like beta-barrel" evidence="1">
    <location>
        <begin position="16"/>
        <end position="93"/>
    </location>
</feature>
<sequence>MAALITQPSTARDSNWYPDSGATHHLTNDMQNMVVRGEYMGNDQIHIGNGTGLTISHFGNAILPIVSRPLHLSNVLLVPRITKNLLSVAKFTSDNDVIFEFHPHFCLVKDRATGKVLLRGTLEHGLSCLHATQLLGQPSSSNKS</sequence>
<keyword evidence="3" id="KW-1185">Reference proteome</keyword>
<evidence type="ECO:0000313" key="3">
    <source>
        <dbReference type="Proteomes" id="UP000222542"/>
    </source>
</evidence>
<dbReference type="OMA" id="HINSPGV"/>
<gene>
    <name evidence="2" type="ORF">T459_03784</name>
</gene>
<dbReference type="AlphaFoldDB" id="A0A2G3ANU2"/>
<evidence type="ECO:0000259" key="1">
    <source>
        <dbReference type="Pfam" id="PF22936"/>
    </source>
</evidence>
<dbReference type="Gramene" id="PHT95902">
    <property type="protein sequence ID" value="PHT95902"/>
    <property type="gene ID" value="T459_03784"/>
</dbReference>
<dbReference type="Proteomes" id="UP000222542">
    <property type="component" value="Unassembled WGS sequence"/>
</dbReference>
<dbReference type="STRING" id="4072.A0A2G3ANU2"/>
<reference evidence="2 3" key="1">
    <citation type="journal article" date="2014" name="Nat. Genet.">
        <title>Genome sequence of the hot pepper provides insights into the evolution of pungency in Capsicum species.</title>
        <authorList>
            <person name="Kim S."/>
            <person name="Park M."/>
            <person name="Yeom S.I."/>
            <person name="Kim Y.M."/>
            <person name="Lee J.M."/>
            <person name="Lee H.A."/>
            <person name="Seo E."/>
            <person name="Choi J."/>
            <person name="Cheong K."/>
            <person name="Kim K.T."/>
            <person name="Jung K."/>
            <person name="Lee G.W."/>
            <person name="Oh S.K."/>
            <person name="Bae C."/>
            <person name="Kim S.B."/>
            <person name="Lee H.Y."/>
            <person name="Kim S.Y."/>
            <person name="Kim M.S."/>
            <person name="Kang B.C."/>
            <person name="Jo Y.D."/>
            <person name="Yang H.B."/>
            <person name="Jeong H.J."/>
            <person name="Kang W.H."/>
            <person name="Kwon J.K."/>
            <person name="Shin C."/>
            <person name="Lim J.Y."/>
            <person name="Park J.H."/>
            <person name="Huh J.H."/>
            <person name="Kim J.S."/>
            <person name="Kim B.D."/>
            <person name="Cohen O."/>
            <person name="Paran I."/>
            <person name="Suh M.C."/>
            <person name="Lee S.B."/>
            <person name="Kim Y.K."/>
            <person name="Shin Y."/>
            <person name="Noh S.J."/>
            <person name="Park J."/>
            <person name="Seo Y.S."/>
            <person name="Kwon S.Y."/>
            <person name="Kim H.A."/>
            <person name="Park J.M."/>
            <person name="Kim H.J."/>
            <person name="Choi S.B."/>
            <person name="Bosland P.W."/>
            <person name="Reeves G."/>
            <person name="Jo S.H."/>
            <person name="Lee B.W."/>
            <person name="Cho H.T."/>
            <person name="Choi H.S."/>
            <person name="Lee M.S."/>
            <person name="Yu Y."/>
            <person name="Do Choi Y."/>
            <person name="Park B.S."/>
            <person name="van Deynze A."/>
            <person name="Ashrafi H."/>
            <person name="Hill T."/>
            <person name="Kim W.T."/>
            <person name="Pai H.S."/>
            <person name="Ahn H.K."/>
            <person name="Yeam I."/>
            <person name="Giovannoni J.J."/>
            <person name="Rose J.K."/>
            <person name="Sorensen I."/>
            <person name="Lee S.J."/>
            <person name="Kim R.W."/>
            <person name="Choi I.Y."/>
            <person name="Choi B.S."/>
            <person name="Lim J.S."/>
            <person name="Lee Y.H."/>
            <person name="Choi D."/>
        </authorList>
    </citation>
    <scope>NUCLEOTIDE SEQUENCE [LARGE SCALE GENOMIC DNA]</scope>
    <source>
        <strain evidence="3">cv. CM334</strain>
    </source>
</reference>
<accession>A0A2G3ANU2</accession>
<protein>
    <recommendedName>
        <fullName evidence="1">Retrovirus-related Pol polyprotein from transposon TNT 1-94-like beta-barrel domain-containing protein</fullName>
    </recommendedName>
</protein>
<dbReference type="InterPro" id="IPR054722">
    <property type="entry name" value="PolX-like_BBD"/>
</dbReference>
<proteinExistence type="predicted"/>
<name>A0A2G3ANU2_CAPAN</name>
<evidence type="ECO:0000313" key="2">
    <source>
        <dbReference type="EMBL" id="PHT95902.1"/>
    </source>
</evidence>
<organism evidence="2 3">
    <name type="scientific">Capsicum annuum</name>
    <name type="common">Capsicum pepper</name>
    <dbReference type="NCBI Taxonomy" id="4072"/>
    <lineage>
        <taxon>Eukaryota</taxon>
        <taxon>Viridiplantae</taxon>
        <taxon>Streptophyta</taxon>
        <taxon>Embryophyta</taxon>
        <taxon>Tracheophyta</taxon>
        <taxon>Spermatophyta</taxon>
        <taxon>Magnoliopsida</taxon>
        <taxon>eudicotyledons</taxon>
        <taxon>Gunneridae</taxon>
        <taxon>Pentapetalae</taxon>
        <taxon>asterids</taxon>
        <taxon>lamiids</taxon>
        <taxon>Solanales</taxon>
        <taxon>Solanaceae</taxon>
        <taxon>Solanoideae</taxon>
        <taxon>Capsiceae</taxon>
        <taxon>Capsicum</taxon>
    </lineage>
</organism>